<organism evidence="2 3">
    <name type="scientific">Rhizobium mesosinicum</name>
    <dbReference type="NCBI Taxonomy" id="335017"/>
    <lineage>
        <taxon>Bacteria</taxon>
        <taxon>Pseudomonadati</taxon>
        <taxon>Pseudomonadota</taxon>
        <taxon>Alphaproteobacteria</taxon>
        <taxon>Hyphomicrobiales</taxon>
        <taxon>Rhizobiaceae</taxon>
        <taxon>Rhizobium/Agrobacterium group</taxon>
        <taxon>Rhizobium</taxon>
    </lineage>
</organism>
<accession>A0ABS7GZY2</accession>
<evidence type="ECO:0000313" key="3">
    <source>
        <dbReference type="Proteomes" id="UP000717752"/>
    </source>
</evidence>
<proteinExistence type="predicted"/>
<gene>
    <name evidence="2" type="ORF">JNB85_24130</name>
</gene>
<dbReference type="EMBL" id="JAEUAK010000011">
    <property type="protein sequence ID" value="MBW9055499.1"/>
    <property type="molecule type" value="Genomic_DNA"/>
</dbReference>
<keyword evidence="1" id="KW-0472">Membrane</keyword>
<name>A0ABS7GZY2_9HYPH</name>
<evidence type="ECO:0000256" key="1">
    <source>
        <dbReference type="SAM" id="Phobius"/>
    </source>
</evidence>
<feature type="transmembrane region" description="Helical" evidence="1">
    <location>
        <begin position="26"/>
        <end position="49"/>
    </location>
</feature>
<dbReference type="Proteomes" id="UP000717752">
    <property type="component" value="Unassembled WGS sequence"/>
</dbReference>
<protein>
    <submittedName>
        <fullName evidence="2">Uncharacterized protein</fullName>
    </submittedName>
</protein>
<keyword evidence="3" id="KW-1185">Reference proteome</keyword>
<sequence length="69" mass="7216">MISRYFEARGGASFPTPASSQAVRCLGAIGGLPPLAGLLLAAGFVISLAGRYEAQLIRAERVQQEVVGR</sequence>
<reference evidence="2 3" key="1">
    <citation type="journal article" date="2021" name="MBio">
        <title>Poor Competitiveness of Bradyrhizobium in Pigeon Pea Root Colonization in Indian Soils.</title>
        <authorList>
            <person name="Chalasani D."/>
            <person name="Basu A."/>
            <person name="Pullabhotla S.V.S.R.N."/>
            <person name="Jorrin B."/>
            <person name="Neal A.L."/>
            <person name="Poole P.S."/>
            <person name="Podile A.R."/>
            <person name="Tkacz A."/>
        </authorList>
    </citation>
    <scope>NUCLEOTIDE SEQUENCE [LARGE SCALE GENOMIC DNA]</scope>
    <source>
        <strain evidence="2 3">HU56</strain>
    </source>
</reference>
<keyword evidence="1" id="KW-0812">Transmembrane</keyword>
<keyword evidence="1" id="KW-1133">Transmembrane helix</keyword>
<comment type="caution">
    <text evidence="2">The sequence shown here is derived from an EMBL/GenBank/DDBJ whole genome shotgun (WGS) entry which is preliminary data.</text>
</comment>
<dbReference type="RefSeq" id="WP_220336818.1">
    <property type="nucleotide sequence ID" value="NZ_JAEUAK010000011.1"/>
</dbReference>
<evidence type="ECO:0000313" key="2">
    <source>
        <dbReference type="EMBL" id="MBW9055499.1"/>
    </source>
</evidence>